<sequence>MIRIIKTVLPLLILALLLSGAVFGFSHFENLDGFEALWMTVTTVLTIGFGDLIPVTTEGRILAILLVPLCIILFTYFMGLIIGFIVEFNISPLRRSQSMERKIKRMNKHIIVCGFNPMSRTIIDRIQEEKRDFVLVDPDEAKCEPYIEKFNIVIADPCEDDVLRRAGIEKAEGLITSLSDAENILIIMSAREMAPGIRITSCAERLESESKLIRAGADKVINPERLGGTRMALSILKPAAMDYIDRVFISDQDNFKINEFLITEGSNLIGVSIRNAEIRNRYDLSVMAVKRAGQIYTSQLADFTLKTNDMLIVFGKEDNLNSFSEASHADQI</sequence>
<comment type="subcellular location">
    <subcellularLocation>
        <location evidence="1">Cell membrane</location>
        <topology evidence="1">Multi-pass membrane protein</topology>
    </subcellularLocation>
</comment>
<dbReference type="AlphaFoldDB" id="A0AAJ1MLK5"/>
<keyword evidence="5" id="KW-0406">Ion transport</keyword>
<evidence type="ECO:0000313" key="6">
    <source>
        <dbReference type="Proteomes" id="UP001221217"/>
    </source>
</evidence>
<dbReference type="InterPro" id="IPR003148">
    <property type="entry name" value="RCK_N"/>
</dbReference>
<evidence type="ECO:0000259" key="4">
    <source>
        <dbReference type="PROSITE" id="PS51202"/>
    </source>
</evidence>
<dbReference type="Pfam" id="PF02254">
    <property type="entry name" value="TrkA_N"/>
    <property type="match status" value="1"/>
</dbReference>
<dbReference type="Gene3D" id="1.10.287.70">
    <property type="match status" value="1"/>
</dbReference>
<dbReference type="InterPro" id="IPR013099">
    <property type="entry name" value="K_chnl_dom"/>
</dbReference>
<protein>
    <submittedName>
        <fullName evidence="5">Potassium channel protein</fullName>
    </submittedName>
</protein>
<comment type="caution">
    <text evidence="5">The sequence shown here is derived from an EMBL/GenBank/DDBJ whole genome shotgun (WGS) entry which is preliminary data.</text>
</comment>
<dbReference type="InterPro" id="IPR036721">
    <property type="entry name" value="RCK_C_sf"/>
</dbReference>
<dbReference type="SUPFAM" id="SSF116726">
    <property type="entry name" value="TrkA C-terminal domain-like"/>
    <property type="match status" value="1"/>
</dbReference>
<dbReference type="SUPFAM" id="SSF81324">
    <property type="entry name" value="Voltage-gated potassium channels"/>
    <property type="match status" value="1"/>
</dbReference>
<dbReference type="PROSITE" id="PS51202">
    <property type="entry name" value="RCK_C"/>
    <property type="match status" value="1"/>
</dbReference>
<dbReference type="GO" id="GO:0006813">
    <property type="term" value="P:potassium ion transport"/>
    <property type="evidence" value="ECO:0007669"/>
    <property type="project" value="InterPro"/>
</dbReference>
<dbReference type="InterPro" id="IPR036291">
    <property type="entry name" value="NAD(P)-bd_dom_sf"/>
</dbReference>
<evidence type="ECO:0000259" key="3">
    <source>
        <dbReference type="PROSITE" id="PS51201"/>
    </source>
</evidence>
<dbReference type="PROSITE" id="PS51201">
    <property type="entry name" value="RCK_N"/>
    <property type="match status" value="1"/>
</dbReference>
<feature type="domain" description="RCK N-terminal" evidence="3">
    <location>
        <begin position="107"/>
        <end position="221"/>
    </location>
</feature>
<dbReference type="Pfam" id="PF07885">
    <property type="entry name" value="Ion_trans_2"/>
    <property type="match status" value="1"/>
</dbReference>
<dbReference type="Gene3D" id="3.30.70.1450">
    <property type="entry name" value="Regulator of K+ conductance, C-terminal domain"/>
    <property type="match status" value="1"/>
</dbReference>
<dbReference type="GO" id="GO:0005886">
    <property type="term" value="C:plasma membrane"/>
    <property type="evidence" value="ECO:0007669"/>
    <property type="project" value="UniProtKB-SubCell"/>
</dbReference>
<evidence type="ECO:0000256" key="2">
    <source>
        <dbReference type="SAM" id="Phobius"/>
    </source>
</evidence>
<keyword evidence="2" id="KW-0812">Transmembrane</keyword>
<name>A0AAJ1MLK5_9SPIO</name>
<feature type="transmembrane region" description="Helical" evidence="2">
    <location>
        <begin position="61"/>
        <end position="86"/>
    </location>
</feature>
<dbReference type="InterPro" id="IPR050721">
    <property type="entry name" value="Trk_Ktr_HKT_K-transport"/>
</dbReference>
<dbReference type="SUPFAM" id="SSF51735">
    <property type="entry name" value="NAD(P)-binding Rossmann-fold domains"/>
    <property type="match status" value="1"/>
</dbReference>
<dbReference type="PANTHER" id="PTHR43833:SF9">
    <property type="entry name" value="POTASSIUM CHANNEL PROTEIN YUGO-RELATED"/>
    <property type="match status" value="1"/>
</dbReference>
<gene>
    <name evidence="5" type="ORF">PQJ61_03430</name>
</gene>
<dbReference type="EMBL" id="JAQQAL010000010">
    <property type="protein sequence ID" value="MDC7225800.1"/>
    <property type="molecule type" value="Genomic_DNA"/>
</dbReference>
<dbReference type="Proteomes" id="UP001221217">
    <property type="component" value="Unassembled WGS sequence"/>
</dbReference>
<organism evidence="5 6">
    <name type="scientific">Candidatus Thalassospirochaeta sargassi</name>
    <dbReference type="NCBI Taxonomy" id="3119039"/>
    <lineage>
        <taxon>Bacteria</taxon>
        <taxon>Pseudomonadati</taxon>
        <taxon>Spirochaetota</taxon>
        <taxon>Spirochaetia</taxon>
        <taxon>Spirochaetales</taxon>
        <taxon>Spirochaetaceae</taxon>
        <taxon>Candidatus Thalassospirochaeta</taxon>
    </lineage>
</organism>
<reference evidence="5 6" key="1">
    <citation type="submission" date="2022-12" db="EMBL/GenBank/DDBJ databases">
        <title>Metagenome assembled genome from gulf of manar.</title>
        <authorList>
            <person name="Kohli P."/>
            <person name="Pk S."/>
            <person name="Venkata Ramana C."/>
            <person name="Sasikala C."/>
        </authorList>
    </citation>
    <scope>NUCLEOTIDE SEQUENCE [LARGE SCALE GENOMIC DNA]</scope>
    <source>
        <strain evidence="5">JB008</strain>
    </source>
</reference>
<dbReference type="PANTHER" id="PTHR43833">
    <property type="entry name" value="POTASSIUM CHANNEL PROTEIN 2-RELATED-RELATED"/>
    <property type="match status" value="1"/>
</dbReference>
<evidence type="ECO:0000256" key="1">
    <source>
        <dbReference type="ARBA" id="ARBA00004651"/>
    </source>
</evidence>
<dbReference type="Gene3D" id="3.40.50.720">
    <property type="entry name" value="NAD(P)-binding Rossmann-like Domain"/>
    <property type="match status" value="1"/>
</dbReference>
<accession>A0AAJ1MLK5</accession>
<keyword evidence="2" id="KW-1133">Transmembrane helix</keyword>
<feature type="domain" description="RCK C-terminal" evidence="4">
    <location>
        <begin position="245"/>
        <end position="329"/>
    </location>
</feature>
<dbReference type="GO" id="GO:0008324">
    <property type="term" value="F:monoatomic cation transmembrane transporter activity"/>
    <property type="evidence" value="ECO:0007669"/>
    <property type="project" value="InterPro"/>
</dbReference>
<dbReference type="InterPro" id="IPR006037">
    <property type="entry name" value="RCK_C"/>
</dbReference>
<keyword evidence="5" id="KW-0407">Ion channel</keyword>
<keyword evidence="5" id="KW-0813">Transport</keyword>
<proteinExistence type="predicted"/>
<dbReference type="Pfam" id="PF02080">
    <property type="entry name" value="TrkA_C"/>
    <property type="match status" value="1"/>
</dbReference>
<evidence type="ECO:0000313" key="5">
    <source>
        <dbReference type="EMBL" id="MDC7225800.1"/>
    </source>
</evidence>
<keyword evidence="2" id="KW-0472">Membrane</keyword>
<feature type="transmembrane region" description="Helical" evidence="2">
    <location>
        <begin position="34"/>
        <end position="54"/>
    </location>
</feature>